<dbReference type="Gene3D" id="3.30.360.10">
    <property type="entry name" value="Dihydrodipicolinate Reductase, domain 2"/>
    <property type="match status" value="1"/>
</dbReference>
<dbReference type="CDD" id="cd12189">
    <property type="entry name" value="LKR_SDH_like"/>
    <property type="match status" value="1"/>
</dbReference>
<evidence type="ECO:0000256" key="1">
    <source>
        <dbReference type="ARBA" id="ARBA00022857"/>
    </source>
</evidence>
<proteinExistence type="predicted"/>
<dbReference type="FunFam" id="3.30.360.10:FF:000008">
    <property type="entry name" value="Alpha-aminoadipic semialdehyde synthase, mitochondrial"/>
    <property type="match status" value="1"/>
</dbReference>
<dbReference type="Pfam" id="PF03435">
    <property type="entry name" value="Sacchrp_dh_NADP"/>
    <property type="match status" value="1"/>
</dbReference>
<comment type="caution">
    <text evidence="5">The sequence shown here is derived from an EMBL/GenBank/DDBJ whole genome shotgun (WGS) entry which is preliminary data.</text>
</comment>
<dbReference type="InParanoid" id="A0A024FWG6"/>
<keyword evidence="1" id="KW-0521">NADP</keyword>
<evidence type="ECO:0000259" key="4">
    <source>
        <dbReference type="SMART" id="SM01003"/>
    </source>
</evidence>
<dbReference type="Proteomes" id="UP000053237">
    <property type="component" value="Unassembled WGS sequence"/>
</dbReference>
<dbReference type="Gene3D" id="1.10.1870.10">
    <property type="entry name" value="Domain 3, Saccharopine reductase"/>
    <property type="match status" value="1"/>
</dbReference>
<dbReference type="PANTHER" id="PTHR11133:SF22">
    <property type="entry name" value="ALPHA-AMINOADIPIC SEMIALDEHYDE SYNTHASE, MITOCHONDRIAL"/>
    <property type="match status" value="1"/>
</dbReference>
<dbReference type="InterPro" id="IPR007545">
    <property type="entry name" value="LOR/SDH_bifunc_enz_cons_dom"/>
</dbReference>
<evidence type="ECO:0000256" key="2">
    <source>
        <dbReference type="ARBA" id="ARBA00023002"/>
    </source>
</evidence>
<dbReference type="InterPro" id="IPR032095">
    <property type="entry name" value="Sacchrp_dh-like_C"/>
</dbReference>
<accession>A0A024FWG6</accession>
<keyword evidence="3" id="KW-0520">NAD</keyword>
<dbReference type="SUPFAM" id="SSF52283">
    <property type="entry name" value="Formate/glycerate dehydrogenase catalytic domain-like"/>
    <property type="match status" value="1"/>
</dbReference>
<keyword evidence="2" id="KW-0560">Oxidoreductase</keyword>
<evidence type="ECO:0000313" key="6">
    <source>
        <dbReference type="Proteomes" id="UP000053237"/>
    </source>
</evidence>
<dbReference type="Pfam" id="PF16653">
    <property type="entry name" value="Sacchrp_dh_C"/>
    <property type="match status" value="1"/>
</dbReference>
<evidence type="ECO:0000256" key="3">
    <source>
        <dbReference type="ARBA" id="ARBA00023027"/>
    </source>
</evidence>
<dbReference type="GO" id="GO:0005737">
    <property type="term" value="C:cytoplasm"/>
    <property type="evidence" value="ECO:0007669"/>
    <property type="project" value="TreeGrafter"/>
</dbReference>
<dbReference type="InterPro" id="IPR036291">
    <property type="entry name" value="NAD(P)-bd_dom_sf"/>
</dbReference>
<dbReference type="InterPro" id="IPR043009">
    <property type="entry name" value="LOR/SDH_bifunc_enz_cons_dom_sf"/>
</dbReference>
<dbReference type="STRING" id="65357.A0A024FWG6"/>
<dbReference type="InterPro" id="IPR051168">
    <property type="entry name" value="AASS"/>
</dbReference>
<organism evidence="5 6">
    <name type="scientific">Albugo candida</name>
    <dbReference type="NCBI Taxonomy" id="65357"/>
    <lineage>
        <taxon>Eukaryota</taxon>
        <taxon>Sar</taxon>
        <taxon>Stramenopiles</taxon>
        <taxon>Oomycota</taxon>
        <taxon>Peronosporomycetes</taxon>
        <taxon>Albuginales</taxon>
        <taxon>Albuginaceae</taxon>
        <taxon>Albugo</taxon>
    </lineage>
</organism>
<dbReference type="InterPro" id="IPR007886">
    <property type="entry name" value="AlaDH/PNT_N"/>
</dbReference>
<dbReference type="Pfam" id="PF04455">
    <property type="entry name" value="Saccharop_dh_N"/>
    <property type="match status" value="1"/>
</dbReference>
<feature type="domain" description="Alanine dehydrogenase/pyridine nucleotide transhydrogenase N-terminal" evidence="4">
    <location>
        <begin position="13"/>
        <end position="146"/>
    </location>
</feature>
<keyword evidence="6" id="KW-1185">Reference proteome</keyword>
<evidence type="ECO:0000313" key="5">
    <source>
        <dbReference type="EMBL" id="CCI11460.1"/>
    </source>
</evidence>
<gene>
    <name evidence="5" type="ORF">BN9_129420</name>
</gene>
<dbReference type="Gene3D" id="3.30.70.2690">
    <property type="entry name" value="LOR/SDH bifunctional enzyme, conserved domain"/>
    <property type="match status" value="1"/>
</dbReference>
<dbReference type="EMBL" id="CAIX01001057">
    <property type="protein sequence ID" value="CCI11460.1"/>
    <property type="molecule type" value="Genomic_DNA"/>
</dbReference>
<reference evidence="5 6" key="1">
    <citation type="submission" date="2012-05" db="EMBL/GenBank/DDBJ databases">
        <title>Recombination and specialization in a pathogen metapopulation.</title>
        <authorList>
            <person name="Gardiner A."/>
            <person name="Kemen E."/>
            <person name="Schultz-Larsen T."/>
            <person name="MacLean D."/>
            <person name="Van Oosterhout C."/>
            <person name="Jones J.D.G."/>
        </authorList>
    </citation>
    <scope>NUCLEOTIDE SEQUENCE [LARGE SCALE GENOMIC DNA]</scope>
    <source>
        <strain evidence="5 6">Ac Nc2</strain>
    </source>
</reference>
<dbReference type="GO" id="GO:0004753">
    <property type="term" value="F:saccharopine dehydrogenase activity"/>
    <property type="evidence" value="ECO:0007669"/>
    <property type="project" value="TreeGrafter"/>
</dbReference>
<dbReference type="OrthoDB" id="10059875at2759"/>
<dbReference type="FunFam" id="3.40.50.720:FF:000072">
    <property type="entry name" value="Saccharopine dehydrogenase [NADP(+), L-glutamate-forming]"/>
    <property type="match status" value="1"/>
</dbReference>
<dbReference type="GO" id="GO:0019878">
    <property type="term" value="P:lysine biosynthetic process via aminoadipic acid"/>
    <property type="evidence" value="ECO:0007669"/>
    <property type="project" value="TreeGrafter"/>
</dbReference>
<dbReference type="PANTHER" id="PTHR11133">
    <property type="entry name" value="SACCHAROPINE DEHYDROGENASE"/>
    <property type="match status" value="1"/>
</dbReference>
<name>A0A024FWG6_9STRA</name>
<dbReference type="Pfam" id="PF05222">
    <property type="entry name" value="AlaDh_PNT_N"/>
    <property type="match status" value="1"/>
</dbReference>
<protein>
    <recommendedName>
        <fullName evidence="4">Alanine dehydrogenase/pyridine nucleotide transhydrogenase N-terminal domain-containing protein</fullName>
    </recommendedName>
</protein>
<dbReference type="SMART" id="SM01003">
    <property type="entry name" value="AlaDh_PNT_N"/>
    <property type="match status" value="1"/>
</dbReference>
<dbReference type="InterPro" id="IPR005097">
    <property type="entry name" value="Sacchrp_dh_NADP-bd"/>
</dbReference>
<dbReference type="AlphaFoldDB" id="A0A024FWG6"/>
<sequence>MSQATLKSRNVIGILREVHSIWERRVPLTPFHVSKLVATGVKVVTQPSALRIFTNEQYEKAGATITENLELADVILGVKQVSCSNLLPKKTYMFFSHTIKGQTENMALLDAIRSKNITLFDYEYITENGKLNGKRLIAFGENAGQAGMIAGLRGLGERLIHLGYSTPFVNIGSAYMYCSLESAKKAVETAGNKIKVEGNTPLMPHQMVNPSELPHLPPNPHILYGTVATSEFLAVPKDPNARASHSKRDYYAHPDQYEGVFHDRIAPYTSMIINGMYWDDRFPRLMTKQQLKQMYDGGNRKLIGIADITCDIGGGIEWTEYATKIEKPFAMYDITNGRMRDGLDGDGVMMMTVDHLPSELAIESSQHFGEKLMPFLQTLTSVPLPIQVADLPTSLKGACIVSNGALAPAYEYIDRLRADKSRRSSGQLPLEADQSTSCCIRLEGHLFDTGLINKILDLVESEHGDSHLFDCKIRPSNYDAAQSSISSAILRVTTENKTQLESIKHKISNLCSSIEEANASMTELNECSVSQLQTQKQTLCTLPAKQKRSVLCLGSGLVAAPLVEYLSREDHQHVTIVSGVLGEAERTKNRFSRPNIHAIHLDVLAKEAELQRLINDADCVVSLLPASMHVQIANLCISSRVPMVTASYVSPDMKMLDSKAREAKIPILCELGLDPGMDHMSAVKVIDEVKALGGTVVSFSSVCGGLPSPEAADNPIGYKFSWSPRGVLTAALNSARYRKNGEIVNVEGKHLLKMSEPIRFLPALALEQIPNRDSLIYGDLYGIPHAETLFRGTLRYNGCCRVLDQLKHFGLFDTDNTFQSLPFSTWPELLHHLETTNRIELDDDAAAFINWLGMCDEKTQFERGSSTLDTFCSLLQKKLSYEPGERDMALMHHEFGIQYRNGRKEKRTSTFVGYGSENGDTIMAKTVGITAAIGAQLILDKVVLSRGMLIPTTREIYEPALDRLKAEGIGFKERIVAQP</sequence>
<dbReference type="SUPFAM" id="SSF51735">
    <property type="entry name" value="NAD(P)-binding Rossmann-fold domains"/>
    <property type="match status" value="1"/>
</dbReference>
<dbReference type="Gene3D" id="3.40.50.720">
    <property type="entry name" value="NAD(P)-binding Rossmann-like Domain"/>
    <property type="match status" value="3"/>
</dbReference>
<dbReference type="SUPFAM" id="SSF55347">
    <property type="entry name" value="Glyceraldehyde-3-phosphate dehydrogenase-like, C-terminal domain"/>
    <property type="match status" value="1"/>
</dbReference>